<reference evidence="1" key="1">
    <citation type="journal article" date="2020" name="Stud. Mycol.">
        <title>101 Dothideomycetes genomes: a test case for predicting lifestyles and emergence of pathogens.</title>
        <authorList>
            <person name="Haridas S."/>
            <person name="Albert R."/>
            <person name="Binder M."/>
            <person name="Bloem J."/>
            <person name="Labutti K."/>
            <person name="Salamov A."/>
            <person name="Andreopoulos B."/>
            <person name="Baker S."/>
            <person name="Barry K."/>
            <person name="Bills G."/>
            <person name="Bluhm B."/>
            <person name="Cannon C."/>
            <person name="Castanera R."/>
            <person name="Culley D."/>
            <person name="Daum C."/>
            <person name="Ezra D."/>
            <person name="Gonzalez J."/>
            <person name="Henrissat B."/>
            <person name="Kuo A."/>
            <person name="Liang C."/>
            <person name="Lipzen A."/>
            <person name="Lutzoni F."/>
            <person name="Magnuson J."/>
            <person name="Mondo S."/>
            <person name="Nolan M."/>
            <person name="Ohm R."/>
            <person name="Pangilinan J."/>
            <person name="Park H.-J."/>
            <person name="Ramirez L."/>
            <person name="Alfaro M."/>
            <person name="Sun H."/>
            <person name="Tritt A."/>
            <person name="Yoshinaga Y."/>
            <person name="Zwiers L.-H."/>
            <person name="Turgeon B."/>
            <person name="Goodwin S."/>
            <person name="Spatafora J."/>
            <person name="Crous P."/>
            <person name="Grigoriev I."/>
        </authorList>
    </citation>
    <scope>NUCLEOTIDE SEQUENCE</scope>
    <source>
        <strain evidence="1">ATCC 200398</strain>
    </source>
</reference>
<organism evidence="1 2">
    <name type="scientific">Lindgomyces ingoldianus</name>
    <dbReference type="NCBI Taxonomy" id="673940"/>
    <lineage>
        <taxon>Eukaryota</taxon>
        <taxon>Fungi</taxon>
        <taxon>Dikarya</taxon>
        <taxon>Ascomycota</taxon>
        <taxon>Pezizomycotina</taxon>
        <taxon>Dothideomycetes</taxon>
        <taxon>Pleosporomycetidae</taxon>
        <taxon>Pleosporales</taxon>
        <taxon>Lindgomycetaceae</taxon>
        <taxon>Lindgomyces</taxon>
    </lineage>
</organism>
<name>A0ACB6QSW4_9PLEO</name>
<comment type="caution">
    <text evidence="1">The sequence shown here is derived from an EMBL/GenBank/DDBJ whole genome shotgun (WGS) entry which is preliminary data.</text>
</comment>
<evidence type="ECO:0000313" key="2">
    <source>
        <dbReference type="Proteomes" id="UP000799755"/>
    </source>
</evidence>
<keyword evidence="2" id="KW-1185">Reference proteome</keyword>
<dbReference type="Proteomes" id="UP000799755">
    <property type="component" value="Unassembled WGS sequence"/>
</dbReference>
<evidence type="ECO:0000313" key="1">
    <source>
        <dbReference type="EMBL" id="KAF2469658.1"/>
    </source>
</evidence>
<gene>
    <name evidence="1" type="ORF">BDR25DRAFT_356400</name>
</gene>
<proteinExistence type="predicted"/>
<accession>A0ACB6QSW4</accession>
<sequence length="515" mass="57239">MLDPSTQCAKSSRNEGELPAGSEGSSDEIRVLRRNVSPLSGALFAPLCTRRLSAVLRTSPSSVVHCPPSSGIGVATHVALRLLMLSVLLNDRQVQLNVHGWFISALIKYIIRVRSCGGELQSVYRAHRRCRLLAFLVISASLNMQVNQPCLFAIKLLLCLAWYKEQTTLPRCGTALLDHMNHPARPTCYGLLHNSMCDIADWLAAHCLDILPHLIKDAVDSLQEWQPQPTCFQQSTVSPDQHTACWIPQQKVANIYLRVENSILSTFSMVLVRSLVSSFCTLCILWVVLSRTVNQIAALRLRVFPRINFFSEFLLSTQNRVCKSRDNSQIESSSSGRSSGYSSNEGHQLPTERVLAVRVPAVWSPPRPIKRLPKMSICICSGFLDVVAFYVARDYQLFCPRTPTTPQISTDKLVKAVGEGTKKKKRRRRIPATHPQYEPELILIPTNLGNSNQTYRATGSKDAFNVSRVHWSCASVRSCHSNGNGHHRITGMFNVRASVAGVDLSSLSPSKRTAI</sequence>
<protein>
    <submittedName>
        <fullName evidence="1">Uncharacterized protein</fullName>
    </submittedName>
</protein>
<dbReference type="EMBL" id="MU003511">
    <property type="protein sequence ID" value="KAF2469658.1"/>
    <property type="molecule type" value="Genomic_DNA"/>
</dbReference>